<dbReference type="EMBL" id="CM032186">
    <property type="protein sequence ID" value="KAG7090507.1"/>
    <property type="molecule type" value="Genomic_DNA"/>
</dbReference>
<gene>
    <name evidence="10" type="ORF">E1B28_009620</name>
</gene>
<keyword evidence="9" id="KW-0472">Membrane</keyword>
<evidence type="ECO:0000313" key="11">
    <source>
        <dbReference type="Proteomes" id="UP001049176"/>
    </source>
</evidence>
<dbReference type="SUPFAM" id="SSF48264">
    <property type="entry name" value="Cytochrome P450"/>
    <property type="match status" value="1"/>
</dbReference>
<evidence type="ECO:0000256" key="9">
    <source>
        <dbReference type="SAM" id="Phobius"/>
    </source>
</evidence>
<evidence type="ECO:0000256" key="6">
    <source>
        <dbReference type="ARBA" id="ARBA00023004"/>
    </source>
</evidence>
<feature type="binding site" description="axial binding residue" evidence="8">
    <location>
        <position position="486"/>
    </location>
    <ligand>
        <name>heme</name>
        <dbReference type="ChEBI" id="CHEBI:30413"/>
    </ligand>
    <ligandPart>
        <name>Fe</name>
        <dbReference type="ChEBI" id="CHEBI:18248"/>
    </ligandPart>
</feature>
<dbReference type="PANTHER" id="PTHR24305:SF187">
    <property type="entry name" value="P450, PUTATIVE (EUROFUNG)-RELATED"/>
    <property type="match status" value="1"/>
</dbReference>
<evidence type="ECO:0000256" key="4">
    <source>
        <dbReference type="ARBA" id="ARBA00022723"/>
    </source>
</evidence>
<comment type="similarity">
    <text evidence="3">Belongs to the cytochrome P450 family.</text>
</comment>
<keyword evidence="9" id="KW-1133">Transmembrane helix</keyword>
<feature type="transmembrane region" description="Helical" evidence="9">
    <location>
        <begin position="62"/>
        <end position="82"/>
    </location>
</feature>
<accession>A0A9P7RVL4</accession>
<sequence>MLSGAQPSVLAFVVLGVTNHLFFKRYQPVRTTVIRTAVILLLQPLLLLPVLNRYSVLHLSVYNALIGYITFFLSLTTSIVLYRLSPFHPLAGVPGPMIFKVSKLWHTYITWRGHQHLVLKELHDHYGPIVRKGPNEISVIDADSVKLVLGSLPKGQSYQAGTFEGHPPSLISLSGQDRIDRRRVWSRGFTSEQIKEYQPIIEKKVVQLVDSLLARSNSGSVDLLKWFNFFSFDVMAEMIFGTESNMVTEGNDHGVFETLKRGLLFNEIGSHIPWLTHCWLLLPSVAHHGLQMYALANAWCGRRLQKGPDFKDLWYHLTDEAGHEKVKPTMEIVASDSTLAMVAGSDTTATAMANLFWCLLSHPECYEKLRGEVDREYPQGMDPLLDTSRQVNMKYLNGCLNEALRLLPPVPSNGGRLVPYGSGGKMICGRYIPEGTQVYVPHYSVHRNPENFSRPDEFLPERWLDSESGAHRIDAFIPFSAGPMNCVGRNLARLEMMMAVTTLIQKFDFEFAKDFVWKGWPARTRDAFVSLSDPLDVVIRSRQ</sequence>
<evidence type="ECO:0000256" key="8">
    <source>
        <dbReference type="PIRSR" id="PIRSR602401-1"/>
    </source>
</evidence>
<keyword evidence="5" id="KW-0560">Oxidoreductase</keyword>
<dbReference type="InterPro" id="IPR050121">
    <property type="entry name" value="Cytochrome_P450_monoxygenase"/>
</dbReference>
<dbReference type="InterPro" id="IPR036396">
    <property type="entry name" value="Cyt_P450_sf"/>
</dbReference>
<evidence type="ECO:0000256" key="3">
    <source>
        <dbReference type="ARBA" id="ARBA00010617"/>
    </source>
</evidence>
<keyword evidence="6 8" id="KW-0408">Iron</keyword>
<dbReference type="PRINTS" id="PR00385">
    <property type="entry name" value="P450"/>
</dbReference>
<dbReference type="InterPro" id="IPR001128">
    <property type="entry name" value="Cyt_P450"/>
</dbReference>
<evidence type="ECO:0000256" key="5">
    <source>
        <dbReference type="ARBA" id="ARBA00023002"/>
    </source>
</evidence>
<dbReference type="Gene3D" id="1.10.630.10">
    <property type="entry name" value="Cytochrome P450"/>
    <property type="match status" value="1"/>
</dbReference>
<name>A0A9P7RVL4_9AGAR</name>
<dbReference type="RefSeq" id="XP_043006977.1">
    <property type="nucleotide sequence ID" value="XM_043154522.1"/>
</dbReference>
<dbReference type="CDD" id="cd11061">
    <property type="entry name" value="CYP67-like"/>
    <property type="match status" value="1"/>
</dbReference>
<reference evidence="10" key="1">
    <citation type="journal article" date="2021" name="Genome Biol. Evol.">
        <title>The assembled and annotated genome of the fairy-ring fungus Marasmius oreades.</title>
        <authorList>
            <person name="Hiltunen M."/>
            <person name="Ament-Velasquez S.L."/>
            <person name="Johannesson H."/>
        </authorList>
    </citation>
    <scope>NUCLEOTIDE SEQUENCE</scope>
    <source>
        <strain evidence="10">03SP1</strain>
    </source>
</reference>
<evidence type="ECO:0000256" key="2">
    <source>
        <dbReference type="ARBA" id="ARBA00005179"/>
    </source>
</evidence>
<dbReference type="AlphaFoldDB" id="A0A9P7RVL4"/>
<protein>
    <recommendedName>
        <fullName evidence="12">Cytochrome P450</fullName>
    </recommendedName>
</protein>
<keyword evidence="8" id="KW-0349">Heme</keyword>
<feature type="transmembrane region" description="Helical" evidence="9">
    <location>
        <begin position="6"/>
        <end position="23"/>
    </location>
</feature>
<evidence type="ECO:0000313" key="10">
    <source>
        <dbReference type="EMBL" id="KAG7090507.1"/>
    </source>
</evidence>
<dbReference type="KEGG" id="more:E1B28_009620"/>
<comment type="caution">
    <text evidence="10">The sequence shown here is derived from an EMBL/GenBank/DDBJ whole genome shotgun (WGS) entry which is preliminary data.</text>
</comment>
<dbReference type="PANTHER" id="PTHR24305">
    <property type="entry name" value="CYTOCHROME P450"/>
    <property type="match status" value="1"/>
</dbReference>
<organism evidence="10 11">
    <name type="scientific">Marasmius oreades</name>
    <name type="common">fairy-ring Marasmius</name>
    <dbReference type="NCBI Taxonomy" id="181124"/>
    <lineage>
        <taxon>Eukaryota</taxon>
        <taxon>Fungi</taxon>
        <taxon>Dikarya</taxon>
        <taxon>Basidiomycota</taxon>
        <taxon>Agaricomycotina</taxon>
        <taxon>Agaricomycetes</taxon>
        <taxon>Agaricomycetidae</taxon>
        <taxon>Agaricales</taxon>
        <taxon>Marasmiineae</taxon>
        <taxon>Marasmiaceae</taxon>
        <taxon>Marasmius</taxon>
    </lineage>
</organism>
<keyword evidence="11" id="KW-1185">Reference proteome</keyword>
<comment type="pathway">
    <text evidence="2">Secondary metabolite biosynthesis.</text>
</comment>
<comment type="cofactor">
    <cofactor evidence="1 8">
        <name>heme</name>
        <dbReference type="ChEBI" id="CHEBI:30413"/>
    </cofactor>
</comment>
<dbReference type="GO" id="GO:0005506">
    <property type="term" value="F:iron ion binding"/>
    <property type="evidence" value="ECO:0007669"/>
    <property type="project" value="InterPro"/>
</dbReference>
<keyword evidence="4 8" id="KW-0479">Metal-binding</keyword>
<dbReference type="GO" id="GO:0016705">
    <property type="term" value="F:oxidoreductase activity, acting on paired donors, with incorporation or reduction of molecular oxygen"/>
    <property type="evidence" value="ECO:0007669"/>
    <property type="project" value="InterPro"/>
</dbReference>
<dbReference type="GeneID" id="66078696"/>
<dbReference type="GO" id="GO:0020037">
    <property type="term" value="F:heme binding"/>
    <property type="evidence" value="ECO:0007669"/>
    <property type="project" value="InterPro"/>
</dbReference>
<evidence type="ECO:0008006" key="12">
    <source>
        <dbReference type="Google" id="ProtNLM"/>
    </source>
</evidence>
<proteinExistence type="inferred from homology"/>
<keyword evidence="7" id="KW-0503">Monooxygenase</keyword>
<dbReference type="InterPro" id="IPR002401">
    <property type="entry name" value="Cyt_P450_E_grp-I"/>
</dbReference>
<keyword evidence="9" id="KW-0812">Transmembrane</keyword>
<dbReference type="OrthoDB" id="6692864at2759"/>
<dbReference type="Proteomes" id="UP001049176">
    <property type="component" value="Chromosome 6"/>
</dbReference>
<dbReference type="GO" id="GO:0004497">
    <property type="term" value="F:monooxygenase activity"/>
    <property type="evidence" value="ECO:0007669"/>
    <property type="project" value="UniProtKB-KW"/>
</dbReference>
<dbReference type="PRINTS" id="PR00463">
    <property type="entry name" value="EP450I"/>
</dbReference>
<evidence type="ECO:0000256" key="7">
    <source>
        <dbReference type="ARBA" id="ARBA00023033"/>
    </source>
</evidence>
<dbReference type="Pfam" id="PF00067">
    <property type="entry name" value="p450"/>
    <property type="match status" value="1"/>
</dbReference>
<evidence type="ECO:0000256" key="1">
    <source>
        <dbReference type="ARBA" id="ARBA00001971"/>
    </source>
</evidence>